<organism evidence="1 2">
    <name type="scientific">Amphibiibacter pelophylacis</name>
    <dbReference type="NCBI Taxonomy" id="1799477"/>
    <lineage>
        <taxon>Bacteria</taxon>
        <taxon>Pseudomonadati</taxon>
        <taxon>Pseudomonadota</taxon>
        <taxon>Betaproteobacteria</taxon>
        <taxon>Burkholderiales</taxon>
        <taxon>Sphaerotilaceae</taxon>
        <taxon>Amphibiibacter</taxon>
    </lineage>
</organism>
<reference evidence="1" key="1">
    <citation type="submission" date="2023-10" db="EMBL/GenBank/DDBJ databases">
        <title>Amphibacter perezi, gen. nov., sp. nov. a novel taxa of the family Comamonadaceae, class Betaproteobacteria isolated from the skin microbiota of Pelophylax perezi from different populations.</title>
        <authorList>
            <person name="Costa S."/>
            <person name="Proenca D.N."/>
            <person name="Lopes I."/>
            <person name="Morais P.V."/>
        </authorList>
    </citation>
    <scope>NUCLEOTIDE SEQUENCE</scope>
    <source>
        <strain evidence="1">SL12-8</strain>
    </source>
</reference>
<keyword evidence="1" id="KW-0808">Transferase</keyword>
<dbReference type="EMBL" id="JAWDIE010000002">
    <property type="protein sequence ID" value="MEJ7137207.1"/>
    <property type="molecule type" value="Genomic_DNA"/>
</dbReference>
<comment type="caution">
    <text evidence="1">The sequence shown here is derived from an EMBL/GenBank/DDBJ whole genome shotgun (WGS) entry which is preliminary data.</text>
</comment>
<evidence type="ECO:0000313" key="1">
    <source>
        <dbReference type="EMBL" id="MEJ7137207.1"/>
    </source>
</evidence>
<gene>
    <name evidence="1" type="primary">galK</name>
    <name evidence="1" type="ORF">RV045_02025</name>
</gene>
<proteinExistence type="predicted"/>
<accession>A0ACC6NZ24</accession>
<protein>
    <submittedName>
        <fullName evidence="1">Galactokinase</fullName>
        <ecNumber evidence="1">2.7.1.6</ecNumber>
    </submittedName>
</protein>
<dbReference type="Proteomes" id="UP001364695">
    <property type="component" value="Unassembled WGS sequence"/>
</dbReference>
<evidence type="ECO:0000313" key="2">
    <source>
        <dbReference type="Proteomes" id="UP001364695"/>
    </source>
</evidence>
<sequence length="405" mass="42572">MNVPHPAIADLLAASPAATALHAAFARHYGQPPLHTVRAPGRVNLIGEHTDYNGGFVLPCAIDYQTLIALRPRPGRQVRVLALDVGLATDQFDLDAPLAPRTDSPWANYVRGMVQQVQQHLARRGQVLDGLDMAITGDVPQGAGLSSSAALEVAVGQALITAQGLDAGVLDAVTVAQLAQRAENGFVGCQCGIMDQLISACGVEGHALLIDCESLVTRPVPLPADMAVFIAHSRVQRGLVDSAYNQRRQQCEAAAQHYGVPSLRHLDEATLLARRGGLDNTAFRRARHIVTENRRTLAAADALAAGDLATLSQLMAQSHASMRDDFEITVPAIDHLVQILQDTVGDQGGARMTGGGFGGCVVALMPHALVPQASAALQRHYRAPSGEQATVYVCHASAGAGALPG</sequence>
<keyword evidence="2" id="KW-1185">Reference proteome</keyword>
<name>A0ACC6NZ24_9BURK</name>
<dbReference type="EC" id="2.7.1.6" evidence="1"/>